<sequence>MAKRHHPDHAGPAGDAAFMEIREAYETLIKLLKDPAKVFAYERFGPFALDWFGCSTQMDYLERGTSQLILFNFAFGIILTCIWLVIRRSPVIFWHYITLLSALLGMLIPGPLVFEHALFIRYFLIYLSTALLGVVPALIPEEAKMSPEEVERLVVQEFRTVNLKLDNMNDWRGSFNSATSSASSSSDRFRNLSEAETEGSIYSVPRYNPWPKTPEIRTDEEEGILVEEYLFS</sequence>
<keyword evidence="4" id="KW-1185">Reference proteome</keyword>
<dbReference type="InterPro" id="IPR036869">
    <property type="entry name" value="J_dom_sf"/>
</dbReference>
<accession>A0A9Q5I5W8</accession>
<dbReference type="PROSITE" id="PS50076">
    <property type="entry name" value="DNAJ_2"/>
    <property type="match status" value="1"/>
</dbReference>
<dbReference type="InterPro" id="IPR001623">
    <property type="entry name" value="DnaJ_domain"/>
</dbReference>
<organism evidence="3 4">
    <name type="scientific">Sanghuangporus baumii</name>
    <name type="common">Phellinus baumii</name>
    <dbReference type="NCBI Taxonomy" id="108892"/>
    <lineage>
        <taxon>Eukaryota</taxon>
        <taxon>Fungi</taxon>
        <taxon>Dikarya</taxon>
        <taxon>Basidiomycota</taxon>
        <taxon>Agaricomycotina</taxon>
        <taxon>Agaricomycetes</taxon>
        <taxon>Hymenochaetales</taxon>
        <taxon>Hymenochaetaceae</taxon>
        <taxon>Sanghuangporus</taxon>
    </lineage>
</organism>
<keyword evidence="1" id="KW-1133">Transmembrane helix</keyword>
<comment type="caution">
    <text evidence="3">The sequence shown here is derived from an EMBL/GenBank/DDBJ whole genome shotgun (WGS) entry which is preliminary data.</text>
</comment>
<protein>
    <submittedName>
        <fullName evidence="3">DnaJ-domain-containing protein</fullName>
    </submittedName>
</protein>
<keyword evidence="1" id="KW-0472">Membrane</keyword>
<evidence type="ECO:0000259" key="2">
    <source>
        <dbReference type="PROSITE" id="PS50076"/>
    </source>
</evidence>
<dbReference type="Proteomes" id="UP000757232">
    <property type="component" value="Unassembled WGS sequence"/>
</dbReference>
<feature type="transmembrane region" description="Helical" evidence="1">
    <location>
        <begin position="120"/>
        <end position="139"/>
    </location>
</feature>
<reference evidence="3" key="1">
    <citation type="submission" date="2016-06" db="EMBL/GenBank/DDBJ databases">
        <title>Draft Genome sequence of the fungus Inonotus baumii.</title>
        <authorList>
            <person name="Zhu H."/>
            <person name="Lin W."/>
        </authorList>
    </citation>
    <scope>NUCLEOTIDE SEQUENCE</scope>
    <source>
        <strain evidence="3">821</strain>
    </source>
</reference>
<feature type="domain" description="J" evidence="2">
    <location>
        <begin position="1"/>
        <end position="45"/>
    </location>
</feature>
<gene>
    <name evidence="3" type="ORF">A7U60_g594</name>
</gene>
<dbReference type="AlphaFoldDB" id="A0A9Q5I5W8"/>
<dbReference type="SUPFAM" id="SSF46565">
    <property type="entry name" value="Chaperone J-domain"/>
    <property type="match status" value="1"/>
</dbReference>
<evidence type="ECO:0000313" key="4">
    <source>
        <dbReference type="Proteomes" id="UP000757232"/>
    </source>
</evidence>
<feature type="transmembrane region" description="Helical" evidence="1">
    <location>
        <begin position="93"/>
        <end position="114"/>
    </location>
</feature>
<keyword evidence="1" id="KW-0812">Transmembrane</keyword>
<evidence type="ECO:0000313" key="3">
    <source>
        <dbReference type="EMBL" id="OCB92084.1"/>
    </source>
</evidence>
<dbReference type="OrthoDB" id="10250354at2759"/>
<evidence type="ECO:0000256" key="1">
    <source>
        <dbReference type="SAM" id="Phobius"/>
    </source>
</evidence>
<feature type="transmembrane region" description="Helical" evidence="1">
    <location>
        <begin position="68"/>
        <end position="86"/>
    </location>
</feature>
<name>A0A9Q5I5W8_SANBA</name>
<dbReference type="CDD" id="cd06257">
    <property type="entry name" value="DnaJ"/>
    <property type="match status" value="1"/>
</dbReference>
<dbReference type="EMBL" id="LNZH02000036">
    <property type="protein sequence ID" value="OCB92084.1"/>
    <property type="molecule type" value="Genomic_DNA"/>
</dbReference>
<proteinExistence type="predicted"/>